<dbReference type="OrthoDB" id="67837at2"/>
<feature type="domain" description="Antitoxin Xre-like helix-turn-helix" evidence="1">
    <location>
        <begin position="8"/>
        <end position="63"/>
    </location>
</feature>
<name>A0A2T3W577_9DEIO</name>
<reference evidence="2 3" key="1">
    <citation type="submission" date="2018-03" db="EMBL/GenBank/DDBJ databases">
        <title>Draft genome of Deinococcus sp. OD32.</title>
        <authorList>
            <person name="Wang X.-P."/>
            <person name="Du Z.-J."/>
        </authorList>
    </citation>
    <scope>NUCLEOTIDE SEQUENCE [LARGE SCALE GENOMIC DNA]</scope>
    <source>
        <strain evidence="2 3">OD32</strain>
    </source>
</reference>
<gene>
    <name evidence="2" type="ORF">C8263_15365</name>
</gene>
<evidence type="ECO:0000313" key="3">
    <source>
        <dbReference type="Proteomes" id="UP000240317"/>
    </source>
</evidence>
<sequence length="149" mass="15835">MAHTAGSSALPIATLSLVLELLTAVGLTQPQQAQLLGLERHTLRRALQAPLPLNLSPEQLTRLRLSVEIATALRTLYADHSAGGWFGRPNGRAPFEGQTPLAYVLDGGTPALLDTHRLLLSDLTGQFSASAEARALAASLPQPEIDLDE</sequence>
<evidence type="ECO:0000313" key="2">
    <source>
        <dbReference type="EMBL" id="PTA66944.1"/>
    </source>
</evidence>
<dbReference type="InterPro" id="IPR046847">
    <property type="entry name" value="Xre-like_HTH"/>
</dbReference>
<dbReference type="AlphaFoldDB" id="A0A2T3W577"/>
<keyword evidence="3" id="KW-1185">Reference proteome</keyword>
<dbReference type="Pfam" id="PF20432">
    <property type="entry name" value="Xre-like-HTH"/>
    <property type="match status" value="1"/>
</dbReference>
<protein>
    <recommendedName>
        <fullName evidence="1">Antitoxin Xre-like helix-turn-helix domain-containing protein</fullName>
    </recommendedName>
</protein>
<dbReference type="EMBL" id="PYSV01000017">
    <property type="protein sequence ID" value="PTA66944.1"/>
    <property type="molecule type" value="Genomic_DNA"/>
</dbReference>
<comment type="caution">
    <text evidence="2">The sequence shown here is derived from an EMBL/GenBank/DDBJ whole genome shotgun (WGS) entry which is preliminary data.</text>
</comment>
<proteinExistence type="predicted"/>
<organism evidence="2 3">
    <name type="scientific">Deinococcus arcticus</name>
    <dbReference type="NCBI Taxonomy" id="2136176"/>
    <lineage>
        <taxon>Bacteria</taxon>
        <taxon>Thermotogati</taxon>
        <taxon>Deinococcota</taxon>
        <taxon>Deinococci</taxon>
        <taxon>Deinococcales</taxon>
        <taxon>Deinococcaceae</taxon>
        <taxon>Deinococcus</taxon>
    </lineage>
</organism>
<dbReference type="Proteomes" id="UP000240317">
    <property type="component" value="Unassembled WGS sequence"/>
</dbReference>
<dbReference type="GO" id="GO:0003677">
    <property type="term" value="F:DNA binding"/>
    <property type="evidence" value="ECO:0007669"/>
    <property type="project" value="InterPro"/>
</dbReference>
<dbReference type="RefSeq" id="WP_107139024.1">
    <property type="nucleotide sequence ID" value="NZ_PYSV01000017.1"/>
</dbReference>
<accession>A0A2T3W577</accession>
<evidence type="ECO:0000259" key="1">
    <source>
        <dbReference type="Pfam" id="PF20432"/>
    </source>
</evidence>